<evidence type="ECO:0000256" key="2">
    <source>
        <dbReference type="ARBA" id="ARBA00023015"/>
    </source>
</evidence>
<dbReference type="InterPro" id="IPR036879">
    <property type="entry name" value="TF_MADSbox_sf"/>
</dbReference>
<accession>A0A835DRX8</accession>
<dbReference type="GO" id="GO:0000981">
    <property type="term" value="F:DNA-binding transcription factor activity, RNA polymerase II-specific"/>
    <property type="evidence" value="ECO:0007669"/>
    <property type="project" value="TreeGrafter"/>
</dbReference>
<evidence type="ECO:0000256" key="4">
    <source>
        <dbReference type="ARBA" id="ARBA00023163"/>
    </source>
</evidence>
<dbReference type="AlphaFoldDB" id="A0A835DRX8"/>
<dbReference type="GO" id="GO:0045944">
    <property type="term" value="P:positive regulation of transcription by RNA polymerase II"/>
    <property type="evidence" value="ECO:0007669"/>
    <property type="project" value="InterPro"/>
</dbReference>
<dbReference type="FunFam" id="3.40.1810.10:FF:000006">
    <property type="entry name" value="Agamous-like MADS-box protein AGL62"/>
    <property type="match status" value="1"/>
</dbReference>
<keyword evidence="6" id="KW-0175">Coiled coil</keyword>
<dbReference type="Gene3D" id="3.40.1810.10">
    <property type="entry name" value="Transcription factor, MADS-box"/>
    <property type="match status" value="1"/>
</dbReference>
<gene>
    <name evidence="8" type="ORF">HHK36_002807</name>
</gene>
<keyword evidence="4" id="KW-0804">Transcription</keyword>
<keyword evidence="3" id="KW-0238">DNA-binding</keyword>
<feature type="coiled-coil region" evidence="6">
    <location>
        <begin position="97"/>
        <end position="124"/>
    </location>
</feature>
<evidence type="ECO:0000259" key="7">
    <source>
        <dbReference type="PROSITE" id="PS50066"/>
    </source>
</evidence>
<proteinExistence type="predicted"/>
<dbReference type="InterPro" id="IPR033896">
    <property type="entry name" value="MEF2-like_N"/>
</dbReference>
<keyword evidence="5" id="KW-0539">Nucleus</keyword>
<evidence type="ECO:0000256" key="6">
    <source>
        <dbReference type="SAM" id="Coils"/>
    </source>
</evidence>
<dbReference type="CDD" id="cd00265">
    <property type="entry name" value="MADS_MEF2_like"/>
    <property type="match status" value="1"/>
</dbReference>
<sequence>MVNKEKRTSMGRKKIEIKRIDHQDYRQVTFSKRRTGLFKKASELCILCGADVAAIVFSPAGKVFSFGHPCVDSVIDRYLARNSPPDVGTYPFVTTHRDAGIREADQYMEVLRQLEAEKKRGEALEQLRKGGQGRFWWDAPIDDLGLHELEKFKASMEELRKKVIVKTEYISKD</sequence>
<dbReference type="OMA" id="AGAMSEC"/>
<evidence type="ECO:0000256" key="1">
    <source>
        <dbReference type="ARBA" id="ARBA00004123"/>
    </source>
</evidence>
<evidence type="ECO:0000313" key="8">
    <source>
        <dbReference type="EMBL" id="KAF8410282.1"/>
    </source>
</evidence>
<evidence type="ECO:0000313" key="9">
    <source>
        <dbReference type="Proteomes" id="UP000655225"/>
    </source>
</evidence>
<comment type="subcellular location">
    <subcellularLocation>
        <location evidence="1">Nucleus</location>
    </subcellularLocation>
</comment>
<name>A0A835DRX8_TETSI</name>
<feature type="domain" description="MADS-box" evidence="7">
    <location>
        <begin position="10"/>
        <end position="70"/>
    </location>
</feature>
<evidence type="ECO:0000256" key="3">
    <source>
        <dbReference type="ARBA" id="ARBA00023125"/>
    </source>
</evidence>
<organism evidence="8 9">
    <name type="scientific">Tetracentron sinense</name>
    <name type="common">Spur-leaf</name>
    <dbReference type="NCBI Taxonomy" id="13715"/>
    <lineage>
        <taxon>Eukaryota</taxon>
        <taxon>Viridiplantae</taxon>
        <taxon>Streptophyta</taxon>
        <taxon>Embryophyta</taxon>
        <taxon>Tracheophyta</taxon>
        <taxon>Spermatophyta</taxon>
        <taxon>Magnoliopsida</taxon>
        <taxon>Trochodendrales</taxon>
        <taxon>Trochodendraceae</taxon>
        <taxon>Tetracentron</taxon>
    </lineage>
</organism>
<dbReference type="InterPro" id="IPR002100">
    <property type="entry name" value="TF_MADSbox"/>
</dbReference>
<dbReference type="EMBL" id="JABCRI010000002">
    <property type="protein sequence ID" value="KAF8410282.1"/>
    <property type="molecule type" value="Genomic_DNA"/>
</dbReference>
<dbReference type="PROSITE" id="PS50066">
    <property type="entry name" value="MADS_BOX_2"/>
    <property type="match status" value="1"/>
</dbReference>
<dbReference type="SMART" id="SM00432">
    <property type="entry name" value="MADS"/>
    <property type="match status" value="1"/>
</dbReference>
<dbReference type="OrthoDB" id="1896642at2759"/>
<dbReference type="Proteomes" id="UP000655225">
    <property type="component" value="Unassembled WGS sequence"/>
</dbReference>
<dbReference type="GO" id="GO:0046983">
    <property type="term" value="F:protein dimerization activity"/>
    <property type="evidence" value="ECO:0007669"/>
    <property type="project" value="InterPro"/>
</dbReference>
<dbReference type="GO" id="GO:0005634">
    <property type="term" value="C:nucleus"/>
    <property type="evidence" value="ECO:0007669"/>
    <property type="project" value="UniProtKB-SubCell"/>
</dbReference>
<dbReference type="SUPFAM" id="SSF55455">
    <property type="entry name" value="SRF-like"/>
    <property type="match status" value="1"/>
</dbReference>
<keyword evidence="2" id="KW-0805">Transcription regulation</keyword>
<comment type="caution">
    <text evidence="8">The sequence shown here is derived from an EMBL/GenBank/DDBJ whole genome shotgun (WGS) entry which is preliminary data.</text>
</comment>
<dbReference type="PRINTS" id="PR00404">
    <property type="entry name" value="MADSDOMAIN"/>
</dbReference>
<dbReference type="PANTHER" id="PTHR11945">
    <property type="entry name" value="MADS BOX PROTEIN"/>
    <property type="match status" value="1"/>
</dbReference>
<reference evidence="8 9" key="1">
    <citation type="submission" date="2020-04" db="EMBL/GenBank/DDBJ databases">
        <title>Plant Genome Project.</title>
        <authorList>
            <person name="Zhang R.-G."/>
        </authorList>
    </citation>
    <scope>NUCLEOTIDE SEQUENCE [LARGE SCALE GENOMIC DNA]</scope>
    <source>
        <strain evidence="8">YNK0</strain>
        <tissue evidence="8">Leaf</tissue>
    </source>
</reference>
<dbReference type="PANTHER" id="PTHR11945:SF629">
    <property type="entry name" value="OS02G0164450 PROTEIN"/>
    <property type="match status" value="1"/>
</dbReference>
<protein>
    <recommendedName>
        <fullName evidence="7">MADS-box domain-containing protein</fullName>
    </recommendedName>
</protein>
<evidence type="ECO:0000256" key="5">
    <source>
        <dbReference type="ARBA" id="ARBA00023242"/>
    </source>
</evidence>
<keyword evidence="9" id="KW-1185">Reference proteome</keyword>
<dbReference type="Pfam" id="PF00319">
    <property type="entry name" value="SRF-TF"/>
    <property type="match status" value="1"/>
</dbReference>
<dbReference type="Gene3D" id="6.10.140.920">
    <property type="match status" value="1"/>
</dbReference>
<dbReference type="GO" id="GO:0000978">
    <property type="term" value="F:RNA polymerase II cis-regulatory region sequence-specific DNA binding"/>
    <property type="evidence" value="ECO:0007669"/>
    <property type="project" value="TreeGrafter"/>
</dbReference>